<dbReference type="SUPFAM" id="SSF52172">
    <property type="entry name" value="CheY-like"/>
    <property type="match status" value="2"/>
</dbReference>
<dbReference type="InterPro" id="IPR013656">
    <property type="entry name" value="PAS_4"/>
</dbReference>
<dbReference type="PANTHER" id="PTHR43547">
    <property type="entry name" value="TWO-COMPONENT HISTIDINE KINASE"/>
    <property type="match status" value="1"/>
</dbReference>
<feature type="domain" description="Histidine kinase" evidence="5">
    <location>
        <begin position="351"/>
        <end position="566"/>
    </location>
</feature>
<feature type="domain" description="Response regulatory" evidence="6">
    <location>
        <begin position="1137"/>
        <end position="1251"/>
    </location>
</feature>
<evidence type="ECO:0000259" key="6">
    <source>
        <dbReference type="PROSITE" id="PS50110"/>
    </source>
</evidence>
<feature type="modified residue" description="4-aspartylphosphate" evidence="4">
    <location>
        <position position="670"/>
    </location>
</feature>
<feature type="domain" description="Histidine kinase" evidence="5">
    <location>
        <begin position="897"/>
        <end position="1116"/>
    </location>
</feature>
<organism evidence="7 8">
    <name type="scientific">Noviluteimonas lactosilytica</name>
    <dbReference type="NCBI Taxonomy" id="2888523"/>
    <lineage>
        <taxon>Bacteria</taxon>
        <taxon>Pseudomonadati</taxon>
        <taxon>Pseudomonadota</taxon>
        <taxon>Gammaproteobacteria</taxon>
        <taxon>Lysobacterales</taxon>
        <taxon>Lysobacteraceae</taxon>
        <taxon>Noviluteimonas</taxon>
    </lineage>
</organism>
<dbReference type="SUPFAM" id="SSF55781">
    <property type="entry name" value="GAF domain-like"/>
    <property type="match status" value="1"/>
</dbReference>
<dbReference type="Pfam" id="PF08448">
    <property type="entry name" value="PAS_4"/>
    <property type="match status" value="2"/>
</dbReference>
<evidence type="ECO:0000256" key="4">
    <source>
        <dbReference type="PROSITE-ProRule" id="PRU00169"/>
    </source>
</evidence>
<dbReference type="Pfam" id="PF02518">
    <property type="entry name" value="HATPase_c"/>
    <property type="match status" value="2"/>
</dbReference>
<dbReference type="Gene3D" id="3.30.450.40">
    <property type="match status" value="1"/>
</dbReference>
<comment type="catalytic activity">
    <reaction evidence="1">
        <text>ATP + protein L-histidine = ADP + protein N-phospho-L-histidine.</text>
        <dbReference type="EC" id="2.7.13.3"/>
    </reaction>
</comment>
<sequence length="1251" mass="136773">MNAQVQVQEELFAGGGETGALMRAIDWSRTPLGPVEHWPKSLRTCVRVLLTSRQPMFVWWGDELINLYNDAYRSIVGARHPRALGMPAAEVWNEIWGHIAPRVASALNNNEGTYDESMLLIMERNGYREETYYTFSYSPVPDDEGGPGGIFCANTDETRRIVGERQLALLRDLAARTADARTAEEVRERAIEALAGDPHDLPFAMLYAAKADDVEATLVGAAGIPPGHPAAPLVIPLDDTMWPLGEALATHELQRVRASQLPASLPTGPWEDAPMQAIVLPVASGDANHTLWLVAALNPYRLFDEGYRDFLQMVAGQISTSLANAQAYEHEKRRAEQLAALDRAKTTFFSNISHEFRTPLTLLLAPVEEALRGDTQALLGEDLAAVHRNAQRLLRLVNALLDFSRIEAGRVQARYVPVQLDAYTAELASMFRSATEKAGLQLDVDAPALSAPVYIDRDMWEKIVLNLLSNAFKFTFDGGIRVSMREERGHAVLIVEDSGIGIAPEELPRLFERFHRVQDARARTHEGSGIGLALVHELVKMHGGRIDAHSTPGIGTRFTVSLPMGRTHLPAEHIVEAIDAAMPGTAAASYVEEAERWLAATSDAPAVDTHATSHGTILQGKILLADDNADMRDYVRRLLEGDGYTVRAVGNGNDALAAAQEHLPDLVLTDVMMPGLDGFGLTAALREDPRTRHLPIVMLSARAGEDARADGMEGGADDYLVKPFSAKELLARVALQIERAQRRREVERQRTLLRDLFEQAPAAFALLRGPDHVIELGNATYLALAGNRPIIGKPIREALPELEGQPFIGLLDQVRRTGEPYIGTEALAHLDRTNTGKLEDSIFNFVFQPVREDDGTIDSILVFSYEVTEHVLARRRIESLMAQLQHADRRKDEFLAMLAHELRNPLAPVRNAVALLQAGATNESDRTRHLLDVLQRQTGNLGRLVNDLLDVSRITRGLIDIDRTRLDLRGVIDRALESVQGAMDDKHHDVAVTMPGRPVMVSGDPVRLEQIFVNLFTNAAKYTDPGGHVTVSLRTHGDVVELRVRDNGIGLEPDTIEHVFDLFAQARRGLDRSQGGLGIGLTVVRSLVELHGGAIIARSDGAGRGSEFIVTLPVSAAPPDERTPVAAPPAAQLASRRVLVVDDNIDAAQTLAHLLEAFGHDVRVAHDGDAALVLAQESPPDVVLLDIGLPGMNGYDVVRRLRADPRTQAATVIAVTGYGQEADRQRAIEAGFDLHLVKPVAPEQLAGLFVG</sequence>
<dbReference type="Pfam" id="PF00072">
    <property type="entry name" value="Response_reg"/>
    <property type="match status" value="2"/>
</dbReference>
<dbReference type="CDD" id="cd16922">
    <property type="entry name" value="HATPase_EvgS-ArcB-TorS-like"/>
    <property type="match status" value="1"/>
</dbReference>
<dbReference type="InterPro" id="IPR001789">
    <property type="entry name" value="Sig_transdc_resp-reg_receiver"/>
</dbReference>
<evidence type="ECO:0000256" key="3">
    <source>
        <dbReference type="ARBA" id="ARBA00022553"/>
    </source>
</evidence>
<evidence type="ECO:0000256" key="1">
    <source>
        <dbReference type="ARBA" id="ARBA00000085"/>
    </source>
</evidence>
<gene>
    <name evidence="7" type="ORF">LK996_05265</name>
</gene>
<dbReference type="InterPro" id="IPR036890">
    <property type="entry name" value="HATPase_C_sf"/>
</dbReference>
<dbReference type="InterPro" id="IPR003594">
    <property type="entry name" value="HATPase_dom"/>
</dbReference>
<dbReference type="InterPro" id="IPR005467">
    <property type="entry name" value="His_kinase_dom"/>
</dbReference>
<dbReference type="Gene3D" id="3.30.450.20">
    <property type="entry name" value="PAS domain"/>
    <property type="match status" value="2"/>
</dbReference>
<dbReference type="InterPro" id="IPR036097">
    <property type="entry name" value="HisK_dim/P_sf"/>
</dbReference>
<evidence type="ECO:0000256" key="2">
    <source>
        <dbReference type="ARBA" id="ARBA00012438"/>
    </source>
</evidence>
<dbReference type="SUPFAM" id="SSF47384">
    <property type="entry name" value="Homodimeric domain of signal transducing histidine kinase"/>
    <property type="match status" value="2"/>
</dbReference>
<dbReference type="PROSITE" id="PS50110">
    <property type="entry name" value="RESPONSE_REGULATORY"/>
    <property type="match status" value="2"/>
</dbReference>
<dbReference type="Gene3D" id="3.30.565.10">
    <property type="entry name" value="Histidine kinase-like ATPase, C-terminal domain"/>
    <property type="match status" value="2"/>
</dbReference>
<dbReference type="PROSITE" id="PS50109">
    <property type="entry name" value="HIS_KIN"/>
    <property type="match status" value="2"/>
</dbReference>
<dbReference type="Gene3D" id="1.10.287.130">
    <property type="match status" value="2"/>
</dbReference>
<evidence type="ECO:0000313" key="7">
    <source>
        <dbReference type="EMBL" id="MCC8362481.1"/>
    </source>
</evidence>
<feature type="modified residue" description="4-aspartylphosphate" evidence="4">
    <location>
        <position position="1186"/>
    </location>
</feature>
<accession>A0ABS8JFU3</accession>
<dbReference type="Pfam" id="PF00512">
    <property type="entry name" value="HisKA"/>
    <property type="match status" value="2"/>
</dbReference>
<dbReference type="InterPro" id="IPR035965">
    <property type="entry name" value="PAS-like_dom_sf"/>
</dbReference>
<dbReference type="PANTHER" id="PTHR43547:SF2">
    <property type="entry name" value="HYBRID SIGNAL TRANSDUCTION HISTIDINE KINASE C"/>
    <property type="match status" value="1"/>
</dbReference>
<dbReference type="EC" id="2.7.13.3" evidence="2"/>
<feature type="domain" description="Response regulatory" evidence="6">
    <location>
        <begin position="621"/>
        <end position="737"/>
    </location>
</feature>
<dbReference type="CDD" id="cd00075">
    <property type="entry name" value="HATPase"/>
    <property type="match status" value="1"/>
</dbReference>
<dbReference type="RefSeq" id="WP_230526081.1">
    <property type="nucleotide sequence ID" value="NZ_JAJGAK010000001.1"/>
</dbReference>
<dbReference type="InterPro" id="IPR011006">
    <property type="entry name" value="CheY-like_superfamily"/>
</dbReference>
<reference evidence="7" key="1">
    <citation type="submission" date="2021-10" db="EMBL/GenBank/DDBJ databases">
        <authorList>
            <person name="Lyu M."/>
            <person name="Wang X."/>
            <person name="Meng X."/>
            <person name="Xu K."/>
        </authorList>
    </citation>
    <scope>NUCLEOTIDE SEQUENCE</scope>
    <source>
        <strain evidence="7">A6</strain>
    </source>
</reference>
<dbReference type="SMART" id="SM00448">
    <property type="entry name" value="REC"/>
    <property type="match status" value="2"/>
</dbReference>
<evidence type="ECO:0000259" key="5">
    <source>
        <dbReference type="PROSITE" id="PS50109"/>
    </source>
</evidence>
<name>A0ABS8JFU3_9GAMM</name>
<dbReference type="InterPro" id="IPR029016">
    <property type="entry name" value="GAF-like_dom_sf"/>
</dbReference>
<dbReference type="InterPro" id="IPR004358">
    <property type="entry name" value="Sig_transdc_His_kin-like_C"/>
</dbReference>
<dbReference type="CDD" id="cd17580">
    <property type="entry name" value="REC_2_DhkD-like"/>
    <property type="match status" value="1"/>
</dbReference>
<comment type="caution">
    <text evidence="7">The sequence shown here is derived from an EMBL/GenBank/DDBJ whole genome shotgun (WGS) entry which is preliminary data.</text>
</comment>
<dbReference type="PRINTS" id="PR00344">
    <property type="entry name" value="BCTRLSENSOR"/>
</dbReference>
<dbReference type="SUPFAM" id="SSF55785">
    <property type="entry name" value="PYP-like sensor domain (PAS domain)"/>
    <property type="match status" value="2"/>
</dbReference>
<keyword evidence="8" id="KW-1185">Reference proteome</keyword>
<dbReference type="CDD" id="cd00082">
    <property type="entry name" value="HisKA"/>
    <property type="match status" value="2"/>
</dbReference>
<protein>
    <recommendedName>
        <fullName evidence="2">histidine kinase</fullName>
        <ecNumber evidence="2">2.7.13.3</ecNumber>
    </recommendedName>
</protein>
<dbReference type="SMART" id="SM00387">
    <property type="entry name" value="HATPase_c"/>
    <property type="match status" value="2"/>
</dbReference>
<dbReference type="SMART" id="SM00388">
    <property type="entry name" value="HisKA"/>
    <property type="match status" value="2"/>
</dbReference>
<dbReference type="EMBL" id="JAJGAK010000001">
    <property type="protein sequence ID" value="MCC8362481.1"/>
    <property type="molecule type" value="Genomic_DNA"/>
</dbReference>
<dbReference type="SUPFAM" id="SSF55874">
    <property type="entry name" value="ATPase domain of HSP90 chaperone/DNA topoisomerase II/histidine kinase"/>
    <property type="match status" value="2"/>
</dbReference>
<dbReference type="Proteomes" id="UP001165293">
    <property type="component" value="Unassembled WGS sequence"/>
</dbReference>
<evidence type="ECO:0000313" key="8">
    <source>
        <dbReference type="Proteomes" id="UP001165293"/>
    </source>
</evidence>
<dbReference type="Gene3D" id="3.40.50.2300">
    <property type="match status" value="2"/>
</dbReference>
<proteinExistence type="predicted"/>
<dbReference type="InterPro" id="IPR003661">
    <property type="entry name" value="HisK_dim/P_dom"/>
</dbReference>
<keyword evidence="3 4" id="KW-0597">Phosphoprotein</keyword>